<proteinExistence type="predicted"/>
<feature type="domain" description="PAC" evidence="12">
    <location>
        <begin position="226"/>
        <end position="278"/>
    </location>
</feature>
<evidence type="ECO:0000259" key="11">
    <source>
        <dbReference type="PROSITE" id="PS50112"/>
    </source>
</evidence>
<dbReference type="Proteomes" id="UP001156627">
    <property type="component" value="Unassembled WGS sequence"/>
</dbReference>
<feature type="domain" description="PAC" evidence="12">
    <location>
        <begin position="98"/>
        <end position="150"/>
    </location>
</feature>
<dbReference type="InterPro" id="IPR035965">
    <property type="entry name" value="PAS-like_dom_sf"/>
</dbReference>
<dbReference type="SUPFAM" id="SSF55785">
    <property type="entry name" value="PYP-like sensor domain (PAS domain)"/>
    <property type="match status" value="2"/>
</dbReference>
<accession>A0ABQ5XF72</accession>
<comment type="catalytic activity">
    <reaction evidence="1">
        <text>ATP + protein L-histidine = ADP + protein N-phospho-L-histidine.</text>
        <dbReference type="EC" id="2.7.13.3"/>
    </reaction>
</comment>
<dbReference type="InterPro" id="IPR003594">
    <property type="entry name" value="HATPase_dom"/>
</dbReference>
<feature type="domain" description="Histidine kinase" evidence="10">
    <location>
        <begin position="298"/>
        <end position="515"/>
    </location>
</feature>
<dbReference type="PANTHER" id="PTHR43065:SF49">
    <property type="entry name" value="HISTIDINE KINASE"/>
    <property type="match status" value="1"/>
</dbReference>
<keyword evidence="3" id="KW-0597">Phosphoprotein</keyword>
<dbReference type="SMART" id="SM00387">
    <property type="entry name" value="HATPase_c"/>
    <property type="match status" value="1"/>
</dbReference>
<feature type="coiled-coil region" evidence="9">
    <location>
        <begin position="319"/>
        <end position="346"/>
    </location>
</feature>
<dbReference type="CDD" id="cd00130">
    <property type="entry name" value="PAS"/>
    <property type="match status" value="2"/>
</dbReference>
<dbReference type="Pfam" id="PF00989">
    <property type="entry name" value="PAS"/>
    <property type="match status" value="2"/>
</dbReference>
<dbReference type="NCBIfam" id="TIGR00229">
    <property type="entry name" value="sensory_box"/>
    <property type="match status" value="2"/>
</dbReference>
<keyword evidence="7" id="KW-0067">ATP-binding</keyword>
<organism evidence="13 14">
    <name type="scientific">Dyella flagellata</name>
    <dbReference type="NCBI Taxonomy" id="1867833"/>
    <lineage>
        <taxon>Bacteria</taxon>
        <taxon>Pseudomonadati</taxon>
        <taxon>Pseudomonadota</taxon>
        <taxon>Gammaproteobacteria</taxon>
        <taxon>Lysobacterales</taxon>
        <taxon>Rhodanobacteraceae</taxon>
        <taxon>Dyella</taxon>
    </lineage>
</organism>
<dbReference type="InterPro" id="IPR013767">
    <property type="entry name" value="PAS_fold"/>
</dbReference>
<dbReference type="GO" id="GO:0016301">
    <property type="term" value="F:kinase activity"/>
    <property type="evidence" value="ECO:0007669"/>
    <property type="project" value="UniProtKB-KW"/>
</dbReference>
<dbReference type="SMART" id="SM00086">
    <property type="entry name" value="PAC"/>
    <property type="match status" value="2"/>
</dbReference>
<dbReference type="InterPro" id="IPR000700">
    <property type="entry name" value="PAS-assoc_C"/>
</dbReference>
<dbReference type="InterPro" id="IPR004358">
    <property type="entry name" value="Sig_transdc_His_kin-like_C"/>
</dbReference>
<keyword evidence="6 13" id="KW-0418">Kinase</keyword>
<dbReference type="Pfam" id="PF02518">
    <property type="entry name" value="HATPase_c"/>
    <property type="match status" value="1"/>
</dbReference>
<evidence type="ECO:0000313" key="14">
    <source>
        <dbReference type="Proteomes" id="UP001156627"/>
    </source>
</evidence>
<dbReference type="InterPro" id="IPR001610">
    <property type="entry name" value="PAC"/>
</dbReference>
<evidence type="ECO:0000256" key="1">
    <source>
        <dbReference type="ARBA" id="ARBA00000085"/>
    </source>
</evidence>
<name>A0ABQ5XF72_9GAMM</name>
<protein>
    <recommendedName>
        <fullName evidence="2">histidine kinase</fullName>
        <ecNumber evidence="2">2.7.13.3</ecNumber>
    </recommendedName>
</protein>
<feature type="domain" description="PAS" evidence="11">
    <location>
        <begin position="23"/>
        <end position="96"/>
    </location>
</feature>
<dbReference type="EMBL" id="BSOA01000044">
    <property type="protein sequence ID" value="GLQ89967.1"/>
    <property type="molecule type" value="Genomic_DNA"/>
</dbReference>
<dbReference type="RefSeq" id="WP_284333398.1">
    <property type="nucleotide sequence ID" value="NZ_BSOA01000044.1"/>
</dbReference>
<evidence type="ECO:0000256" key="5">
    <source>
        <dbReference type="ARBA" id="ARBA00022741"/>
    </source>
</evidence>
<keyword evidence="4" id="KW-0808">Transferase</keyword>
<keyword evidence="14" id="KW-1185">Reference proteome</keyword>
<dbReference type="SUPFAM" id="SSF55874">
    <property type="entry name" value="ATPase domain of HSP90 chaperone/DNA topoisomerase II/histidine kinase"/>
    <property type="match status" value="1"/>
</dbReference>
<dbReference type="InterPro" id="IPR036890">
    <property type="entry name" value="HATPase_C_sf"/>
</dbReference>
<reference evidence="14" key="1">
    <citation type="journal article" date="2019" name="Int. J. Syst. Evol. Microbiol.">
        <title>The Global Catalogue of Microorganisms (GCM) 10K type strain sequencing project: providing services to taxonomists for standard genome sequencing and annotation.</title>
        <authorList>
            <consortium name="The Broad Institute Genomics Platform"/>
            <consortium name="The Broad Institute Genome Sequencing Center for Infectious Disease"/>
            <person name="Wu L."/>
            <person name="Ma J."/>
        </authorList>
    </citation>
    <scope>NUCLEOTIDE SEQUENCE [LARGE SCALE GENOMIC DNA]</scope>
    <source>
        <strain evidence="14">NBRC 111981</strain>
    </source>
</reference>
<dbReference type="PANTHER" id="PTHR43065">
    <property type="entry name" value="SENSOR HISTIDINE KINASE"/>
    <property type="match status" value="1"/>
</dbReference>
<evidence type="ECO:0000259" key="12">
    <source>
        <dbReference type="PROSITE" id="PS50113"/>
    </source>
</evidence>
<dbReference type="PROSITE" id="PS50112">
    <property type="entry name" value="PAS"/>
    <property type="match status" value="2"/>
</dbReference>
<dbReference type="Gene3D" id="3.30.565.10">
    <property type="entry name" value="Histidine kinase-like ATPase, C-terminal domain"/>
    <property type="match status" value="1"/>
</dbReference>
<dbReference type="PRINTS" id="PR00344">
    <property type="entry name" value="BCTRLSENSOR"/>
</dbReference>
<evidence type="ECO:0000256" key="9">
    <source>
        <dbReference type="SAM" id="Coils"/>
    </source>
</evidence>
<dbReference type="EC" id="2.7.13.3" evidence="2"/>
<dbReference type="SMART" id="SM00091">
    <property type="entry name" value="PAS"/>
    <property type="match status" value="2"/>
</dbReference>
<dbReference type="PROSITE" id="PS50113">
    <property type="entry name" value="PAC"/>
    <property type="match status" value="2"/>
</dbReference>
<evidence type="ECO:0000313" key="13">
    <source>
        <dbReference type="EMBL" id="GLQ89967.1"/>
    </source>
</evidence>
<keyword evidence="8" id="KW-0902">Two-component regulatory system</keyword>
<evidence type="ECO:0000256" key="2">
    <source>
        <dbReference type="ARBA" id="ARBA00012438"/>
    </source>
</evidence>
<evidence type="ECO:0000256" key="7">
    <source>
        <dbReference type="ARBA" id="ARBA00022840"/>
    </source>
</evidence>
<evidence type="ECO:0000256" key="6">
    <source>
        <dbReference type="ARBA" id="ARBA00022777"/>
    </source>
</evidence>
<evidence type="ECO:0000256" key="3">
    <source>
        <dbReference type="ARBA" id="ARBA00022553"/>
    </source>
</evidence>
<comment type="caution">
    <text evidence="13">The sequence shown here is derived from an EMBL/GenBank/DDBJ whole genome shotgun (WGS) entry which is preliminary data.</text>
</comment>
<sequence length="538" mass="59186">MASTPVNNDLRSELALHGGPLSNGSRYELLVQSVVDYAIYLLDPDGRIVSWNAGAQRIKGYTSEEVIGKHFSMFYTPEDQAAGTPQHNLDTAATEGRFNGEACRVRKDGTRFHAQVAMDAIHDDAGQLIGFAKVTRDVTERSELMAHLEESERRFRLFAESTPGYALCMLDKHGRVRHWNAGAELLSGYTSEEAMDKPVVRMLLPDERDEQKLHALIEQTLSSGKYEGEHRITRKNGSRFQAQVLLRALKDQAGRLHGLACTVQDLSEKRAMEEALEQTRQQLFQSQKLDALGQLTGGIASDFNGILHSLAGGLEIARMQVARNDTSQLEKRLAEALNLVQRAAQLTQHLMAFARRQPLAPSQVDLNEWVLTLSEMLLRTVGAHIRIDFDLAHTPLPLRCDLNQLESALLNLVLNSRDAMPNGGSLRIITSRVQREDGAAGEWVRLTVKDSGVGMSAEMAGRAFEPFFTTKPLGHGTGLGLSLVHGFVRQSNGSIALHSKVGEGTEVEICLPVADPVDTATLGVDQDPTPHVDQLHGF</sequence>
<feature type="domain" description="PAS" evidence="11">
    <location>
        <begin position="151"/>
        <end position="224"/>
    </location>
</feature>
<evidence type="ECO:0000259" key="10">
    <source>
        <dbReference type="PROSITE" id="PS50109"/>
    </source>
</evidence>
<gene>
    <name evidence="13" type="ORF">GCM10007898_35420</name>
</gene>
<dbReference type="PROSITE" id="PS50109">
    <property type="entry name" value="HIS_KIN"/>
    <property type="match status" value="1"/>
</dbReference>
<keyword evidence="5" id="KW-0547">Nucleotide-binding</keyword>
<keyword evidence="9" id="KW-0175">Coiled coil</keyword>
<dbReference type="Gene3D" id="3.30.450.20">
    <property type="entry name" value="PAS domain"/>
    <property type="match status" value="2"/>
</dbReference>
<dbReference type="InterPro" id="IPR005467">
    <property type="entry name" value="His_kinase_dom"/>
</dbReference>
<dbReference type="InterPro" id="IPR000014">
    <property type="entry name" value="PAS"/>
</dbReference>
<evidence type="ECO:0000256" key="4">
    <source>
        <dbReference type="ARBA" id="ARBA00022679"/>
    </source>
</evidence>
<evidence type="ECO:0000256" key="8">
    <source>
        <dbReference type="ARBA" id="ARBA00023012"/>
    </source>
</evidence>
<dbReference type="Gene3D" id="1.10.287.130">
    <property type="match status" value="1"/>
</dbReference>